<dbReference type="Proteomes" id="UP000078284">
    <property type="component" value="Chromosome 4"/>
</dbReference>
<gene>
    <name evidence="3" type="ordered locus">AXX17_At4g18710</name>
</gene>
<dbReference type="EMBL" id="LUHQ01000004">
    <property type="protein sequence ID" value="OAO97436.1"/>
    <property type="molecule type" value="Genomic_DNA"/>
</dbReference>
<proteinExistence type="predicted"/>
<feature type="domain" description="DC1" evidence="2">
    <location>
        <begin position="177"/>
        <end position="224"/>
    </location>
</feature>
<feature type="domain" description="DC1" evidence="2">
    <location>
        <begin position="126"/>
        <end position="167"/>
    </location>
</feature>
<reference evidence="4" key="1">
    <citation type="journal article" date="2016" name="Proc. Natl. Acad. Sci. U.S.A.">
        <title>Chromosome-level assembly of Arabidopsis thaliana Ler reveals the extent of translocation and inversion polymorphisms.</title>
        <authorList>
            <person name="Zapata L."/>
            <person name="Ding J."/>
            <person name="Willing E.M."/>
            <person name="Hartwig B."/>
            <person name="Bezdan D."/>
            <person name="Jiao W.B."/>
            <person name="Patel V."/>
            <person name="Velikkakam James G."/>
            <person name="Koornneef M."/>
            <person name="Ossowski S."/>
            <person name="Schneeberger K."/>
        </authorList>
    </citation>
    <scope>NUCLEOTIDE SEQUENCE [LARGE SCALE GENOMIC DNA]</scope>
    <source>
        <strain evidence="4">cv. Landsberg erecta</strain>
    </source>
</reference>
<dbReference type="ExpressionAtlas" id="A0A178UTU9">
    <property type="expression patterns" value="baseline"/>
</dbReference>
<dbReference type="InterPro" id="IPR046349">
    <property type="entry name" value="C1-like_sf"/>
</dbReference>
<feature type="domain" description="DC1" evidence="2">
    <location>
        <begin position="427"/>
        <end position="471"/>
    </location>
</feature>
<dbReference type="InterPro" id="IPR004146">
    <property type="entry name" value="DC1"/>
</dbReference>
<dbReference type="InterPro" id="IPR053192">
    <property type="entry name" value="Vacuole_Formation_Reg"/>
</dbReference>
<evidence type="ECO:0000313" key="4">
    <source>
        <dbReference type="Proteomes" id="UP000078284"/>
    </source>
</evidence>
<feature type="domain" description="DC1" evidence="2">
    <location>
        <begin position="259"/>
        <end position="309"/>
    </location>
</feature>
<evidence type="ECO:0000313" key="3">
    <source>
        <dbReference type="EMBL" id="OAO97436.1"/>
    </source>
</evidence>
<protein>
    <recommendedName>
        <fullName evidence="2">DC1 domain-containing protein</fullName>
    </recommendedName>
</protein>
<organism evidence="3 4">
    <name type="scientific">Arabidopsis thaliana</name>
    <name type="common">Mouse-ear cress</name>
    <dbReference type="NCBI Taxonomy" id="3702"/>
    <lineage>
        <taxon>Eukaryota</taxon>
        <taxon>Viridiplantae</taxon>
        <taxon>Streptophyta</taxon>
        <taxon>Embryophyta</taxon>
        <taxon>Tracheophyta</taxon>
        <taxon>Spermatophyta</taxon>
        <taxon>Magnoliopsida</taxon>
        <taxon>eudicotyledons</taxon>
        <taxon>Gunneridae</taxon>
        <taxon>Pentapetalae</taxon>
        <taxon>rosids</taxon>
        <taxon>malvids</taxon>
        <taxon>Brassicales</taxon>
        <taxon>Brassicaceae</taxon>
        <taxon>Camelineae</taxon>
        <taxon>Arabidopsis</taxon>
    </lineage>
</organism>
<dbReference type="PANTHER" id="PTHR32410">
    <property type="entry name" value="CYSTEINE/HISTIDINE-RICH C1 DOMAIN FAMILY PROTEIN"/>
    <property type="match status" value="1"/>
</dbReference>
<sequence>MEIDDVYTLFQTRGLKCAGCNLGKDYYSDGYCCFRSGLFFHKECAESNPKISSFYHPQHSLYIKILAENEEAYGNCKLCRDCAESTPEMKYSCHPKHILKRLTRVPSVDINCAKNPLPSTIVHLKAHEHLLTLMPQRNFVCDACGMDDDPNPYVCLPCNFMIHQNCIDKPSIIKIYRHDHRLYYNHCLDAGDWKCGVCNKEINWTCGAYSCSKCPDFAIHPRCVKRFGIWDGIELEGIPENNVEVKSYEVIEEGEIRHFSHEKHNLKLQEESDANNECMLCKACNYPIYSNSFYSCMECDDFILHKKCADLPKKKIDPFYNMLTTLITNDIRISICNACQNVSQGFTYVSDDHKIILDVRCGSISEPFVHESHPLHSLYISRSTEEKFCIACGDKATMVLSCEECDFILDIKCSNLPKMVKHKNDKDHLLSLCYGEKTSEQYWCEICEEALNAKKWFYSCDDCDITFHIKCTLGDFFVAVVSLAVNSLPS</sequence>
<dbReference type="SUPFAM" id="SSF57889">
    <property type="entry name" value="Cysteine-rich domain"/>
    <property type="match status" value="5"/>
</dbReference>
<feature type="domain" description="DC1" evidence="2">
    <location>
        <begin position="372"/>
        <end position="413"/>
    </location>
</feature>
<dbReference type="Pfam" id="PF03107">
    <property type="entry name" value="C1_2"/>
    <property type="match status" value="5"/>
</dbReference>
<name>A0A178UTU9_ARATH</name>
<dbReference type="PANTHER" id="PTHR32410:SF167">
    <property type="entry name" value="CYSTEINE_HISTIDINE-RICH C1 DOMAIN FAMILY PROTEIN"/>
    <property type="match status" value="1"/>
</dbReference>
<accession>A0A178UTU9</accession>
<evidence type="ECO:0000256" key="1">
    <source>
        <dbReference type="ARBA" id="ARBA00022737"/>
    </source>
</evidence>
<comment type="caution">
    <text evidence="3">The sequence shown here is derived from an EMBL/GenBank/DDBJ whole genome shotgun (WGS) entry which is preliminary data.</text>
</comment>
<evidence type="ECO:0000259" key="2">
    <source>
        <dbReference type="Pfam" id="PF03107"/>
    </source>
</evidence>
<keyword evidence="1" id="KW-0677">Repeat</keyword>
<dbReference type="AlphaFoldDB" id="A0A178UTU9"/>